<dbReference type="EMBL" id="BMHE01000025">
    <property type="protein sequence ID" value="GFZ92294.1"/>
    <property type="molecule type" value="Genomic_DNA"/>
</dbReference>
<dbReference type="InterPro" id="IPR001765">
    <property type="entry name" value="Carbonic_anhydrase"/>
</dbReference>
<accession>A0ABQ1EYX4</accession>
<evidence type="ECO:0000313" key="7">
    <source>
        <dbReference type="EMBL" id="GFZ92294.1"/>
    </source>
</evidence>
<sequence length="190" mass="21293">MDRLYDMLNFNSEFVEKKEFEKYKTSRFKDRKMVVVTCMDSRLTELLPKALNIKDGNSKIIKDAGAIVLHPFGSVMRSVIVAVYELNADEVFVVGHHDCGMSCIDPVQTINKMKDNGISSDTIETLESSGINLQQWLHGFDSVEDSVKGSVDTVKNHPLLPKNIPVHGLVIDPETGKLDLIVDGYKHKES</sequence>
<evidence type="ECO:0000256" key="3">
    <source>
        <dbReference type="ARBA" id="ARBA00012925"/>
    </source>
</evidence>
<dbReference type="RefSeq" id="WP_189014928.1">
    <property type="nucleotide sequence ID" value="NZ_BMHE01000025.1"/>
</dbReference>
<evidence type="ECO:0000256" key="1">
    <source>
        <dbReference type="ARBA" id="ARBA00001947"/>
    </source>
</evidence>
<dbReference type="SUPFAM" id="SSF53056">
    <property type="entry name" value="beta-carbonic anhydrase, cab"/>
    <property type="match status" value="1"/>
</dbReference>
<keyword evidence="5" id="KW-0862">Zinc</keyword>
<name>A0ABQ1EYX4_9BACL</name>
<dbReference type="PANTHER" id="PTHR43175:SF3">
    <property type="entry name" value="CARBON DISULFIDE HYDROLASE"/>
    <property type="match status" value="1"/>
</dbReference>
<keyword evidence="4" id="KW-0479">Metal-binding</keyword>
<dbReference type="Pfam" id="PF00484">
    <property type="entry name" value="Pro_CA"/>
    <property type="match status" value="1"/>
</dbReference>
<evidence type="ECO:0000256" key="4">
    <source>
        <dbReference type="ARBA" id="ARBA00022723"/>
    </source>
</evidence>
<comment type="caution">
    <text evidence="7">The sequence shown here is derived from an EMBL/GenBank/DDBJ whole genome shotgun (WGS) entry which is preliminary data.</text>
</comment>
<dbReference type="CDD" id="cd03379">
    <property type="entry name" value="beta_CA_cladeD"/>
    <property type="match status" value="1"/>
</dbReference>
<keyword evidence="8" id="KW-1185">Reference proteome</keyword>
<gene>
    <name evidence="7" type="primary">ytiB</name>
    <name evidence="7" type="ORF">GCM10008018_43240</name>
</gene>
<reference evidence="8" key="1">
    <citation type="journal article" date="2019" name="Int. J. Syst. Evol. Microbiol.">
        <title>The Global Catalogue of Microorganisms (GCM) 10K type strain sequencing project: providing services to taxonomists for standard genome sequencing and annotation.</title>
        <authorList>
            <consortium name="The Broad Institute Genomics Platform"/>
            <consortium name="The Broad Institute Genome Sequencing Center for Infectious Disease"/>
            <person name="Wu L."/>
            <person name="Ma J."/>
        </authorList>
    </citation>
    <scope>NUCLEOTIDE SEQUENCE [LARGE SCALE GENOMIC DNA]</scope>
    <source>
        <strain evidence="8">CGMCC 1.15043</strain>
    </source>
</reference>
<dbReference type="Gene3D" id="3.40.1050.10">
    <property type="entry name" value="Carbonic anhydrase"/>
    <property type="match status" value="1"/>
</dbReference>
<comment type="cofactor">
    <cofactor evidence="1">
        <name>Zn(2+)</name>
        <dbReference type="ChEBI" id="CHEBI:29105"/>
    </cofactor>
</comment>
<comment type="similarity">
    <text evidence="2">Belongs to the beta-class carbonic anhydrase family.</text>
</comment>
<protein>
    <recommendedName>
        <fullName evidence="3">carbonic anhydrase</fullName>
        <ecNumber evidence="3">4.2.1.1</ecNumber>
    </recommendedName>
</protein>
<comment type="catalytic activity">
    <reaction evidence="6">
        <text>hydrogencarbonate + H(+) = CO2 + H2O</text>
        <dbReference type="Rhea" id="RHEA:10748"/>
        <dbReference type="ChEBI" id="CHEBI:15377"/>
        <dbReference type="ChEBI" id="CHEBI:15378"/>
        <dbReference type="ChEBI" id="CHEBI:16526"/>
        <dbReference type="ChEBI" id="CHEBI:17544"/>
        <dbReference type="EC" id="4.2.1.1"/>
    </reaction>
</comment>
<dbReference type="Proteomes" id="UP000615455">
    <property type="component" value="Unassembled WGS sequence"/>
</dbReference>
<evidence type="ECO:0000256" key="5">
    <source>
        <dbReference type="ARBA" id="ARBA00022833"/>
    </source>
</evidence>
<evidence type="ECO:0000256" key="2">
    <source>
        <dbReference type="ARBA" id="ARBA00006217"/>
    </source>
</evidence>
<dbReference type="InterPro" id="IPR036874">
    <property type="entry name" value="Carbonic_anhydrase_sf"/>
</dbReference>
<dbReference type="SMART" id="SM00947">
    <property type="entry name" value="Pro_CA"/>
    <property type="match status" value="1"/>
</dbReference>
<evidence type="ECO:0000256" key="6">
    <source>
        <dbReference type="ARBA" id="ARBA00048348"/>
    </source>
</evidence>
<evidence type="ECO:0000313" key="8">
    <source>
        <dbReference type="Proteomes" id="UP000615455"/>
    </source>
</evidence>
<dbReference type="PANTHER" id="PTHR43175">
    <property type="entry name" value="CARBONIC ANHYDRASE"/>
    <property type="match status" value="1"/>
</dbReference>
<organism evidence="7 8">
    <name type="scientific">Paenibacillus marchantiophytorum</name>
    <dbReference type="NCBI Taxonomy" id="1619310"/>
    <lineage>
        <taxon>Bacteria</taxon>
        <taxon>Bacillati</taxon>
        <taxon>Bacillota</taxon>
        <taxon>Bacilli</taxon>
        <taxon>Bacillales</taxon>
        <taxon>Paenibacillaceae</taxon>
        <taxon>Paenibacillus</taxon>
    </lineage>
</organism>
<dbReference type="EC" id="4.2.1.1" evidence="3"/>
<proteinExistence type="inferred from homology"/>